<dbReference type="InterPro" id="IPR046358">
    <property type="entry name" value="Flagellin_C"/>
</dbReference>
<dbReference type="Gene3D" id="6.10.10.10">
    <property type="entry name" value="Flagellar export chaperone, C-terminal domain"/>
    <property type="match status" value="1"/>
</dbReference>
<dbReference type="Pfam" id="PF00700">
    <property type="entry name" value="Flagellin_C"/>
    <property type="match status" value="1"/>
</dbReference>
<dbReference type="GO" id="GO:0005576">
    <property type="term" value="C:extracellular region"/>
    <property type="evidence" value="ECO:0007669"/>
    <property type="project" value="UniProtKB-SubCell"/>
</dbReference>
<dbReference type="SUPFAM" id="SSF64518">
    <property type="entry name" value="Phase 1 flagellin"/>
    <property type="match status" value="1"/>
</dbReference>
<dbReference type="PANTHER" id="PTHR42792:SF2">
    <property type="entry name" value="FLAGELLIN"/>
    <property type="match status" value="1"/>
</dbReference>
<keyword evidence="3 4" id="KW-0975">Bacterial flagellum</keyword>
<proteinExistence type="inferred from homology"/>
<comment type="subcellular location">
    <subcellularLocation>
        <location evidence="4">Secreted</location>
    </subcellularLocation>
    <subcellularLocation>
        <location evidence="4">Bacterial flagellum</location>
    </subcellularLocation>
</comment>
<dbReference type="Proteomes" id="UP001239782">
    <property type="component" value="Chromosome"/>
</dbReference>
<dbReference type="Pfam" id="PF00669">
    <property type="entry name" value="Flagellin_N"/>
    <property type="match status" value="1"/>
</dbReference>
<dbReference type="EMBL" id="CP133548">
    <property type="protein sequence ID" value="WMS87657.1"/>
    <property type="molecule type" value="Genomic_DNA"/>
</dbReference>
<gene>
    <name evidence="7" type="ORF">Q9312_01730</name>
</gene>
<evidence type="ECO:0000256" key="2">
    <source>
        <dbReference type="ARBA" id="ARBA00022525"/>
    </source>
</evidence>
<keyword evidence="7" id="KW-0969">Cilium</keyword>
<dbReference type="RefSeq" id="WP_309202799.1">
    <property type="nucleotide sequence ID" value="NZ_CP133548.1"/>
</dbReference>
<comment type="function">
    <text evidence="4">Flagellin is the subunit protein which polymerizes to form the filaments of bacterial flagella.</text>
</comment>
<keyword evidence="7" id="KW-0966">Cell projection</keyword>
<evidence type="ECO:0000259" key="5">
    <source>
        <dbReference type="Pfam" id="PF00669"/>
    </source>
</evidence>
<dbReference type="KEGG" id="plei:Q9312_01730"/>
<dbReference type="GO" id="GO:0005198">
    <property type="term" value="F:structural molecule activity"/>
    <property type="evidence" value="ECO:0007669"/>
    <property type="project" value="UniProtKB-UniRule"/>
</dbReference>
<keyword evidence="2 4" id="KW-0964">Secreted</keyword>
<dbReference type="Gene3D" id="3.30.70.2120">
    <property type="match status" value="1"/>
</dbReference>
<organism evidence="7 8">
    <name type="scientific">Pleionea litopenaei</name>
    <dbReference type="NCBI Taxonomy" id="3070815"/>
    <lineage>
        <taxon>Bacteria</taxon>
        <taxon>Pseudomonadati</taxon>
        <taxon>Pseudomonadota</taxon>
        <taxon>Gammaproteobacteria</taxon>
        <taxon>Oceanospirillales</taxon>
        <taxon>Pleioneaceae</taxon>
        <taxon>Pleionea</taxon>
    </lineage>
</organism>
<evidence type="ECO:0000313" key="7">
    <source>
        <dbReference type="EMBL" id="WMS87657.1"/>
    </source>
</evidence>
<evidence type="ECO:0000259" key="6">
    <source>
        <dbReference type="Pfam" id="PF00700"/>
    </source>
</evidence>
<dbReference type="InterPro" id="IPR001492">
    <property type="entry name" value="Flagellin"/>
</dbReference>
<dbReference type="InterPro" id="IPR001029">
    <property type="entry name" value="Flagellin_N"/>
</dbReference>
<dbReference type="AlphaFoldDB" id="A0AA51RU52"/>
<dbReference type="Gene3D" id="1.20.1330.10">
    <property type="entry name" value="f41 fragment of flagellin, N-terminal domain"/>
    <property type="match status" value="2"/>
</dbReference>
<feature type="domain" description="Flagellin N-terminal" evidence="5">
    <location>
        <begin position="5"/>
        <end position="141"/>
    </location>
</feature>
<evidence type="ECO:0000256" key="4">
    <source>
        <dbReference type="RuleBase" id="RU362073"/>
    </source>
</evidence>
<comment type="similarity">
    <text evidence="1 4">Belongs to the bacterial flagellin family.</text>
</comment>
<dbReference type="GO" id="GO:0009288">
    <property type="term" value="C:bacterial-type flagellum"/>
    <property type="evidence" value="ECO:0007669"/>
    <property type="project" value="UniProtKB-SubCell"/>
</dbReference>
<feature type="domain" description="Flagellin C-terminal" evidence="6">
    <location>
        <begin position="466"/>
        <end position="551"/>
    </location>
</feature>
<protein>
    <recommendedName>
        <fullName evidence="4">Flagellin</fullName>
    </recommendedName>
</protein>
<dbReference type="PANTHER" id="PTHR42792">
    <property type="entry name" value="FLAGELLIN"/>
    <property type="match status" value="1"/>
</dbReference>
<keyword evidence="7" id="KW-0282">Flagellum</keyword>
<evidence type="ECO:0000256" key="3">
    <source>
        <dbReference type="ARBA" id="ARBA00023143"/>
    </source>
</evidence>
<keyword evidence="8" id="KW-1185">Reference proteome</keyword>
<sequence length="553" mass="55646">MGNVIATNIPSLNAQRNLFGTNSALQTSFQRLSSGFRINSAKDDAAGLQIANRLTSQIGGINAAVRNANDGISLSQTAEGALAEATTILQRIRDLAVQSANGSNGASERQALQQEVSQLQAELNRIADTTTFGGKKILDGTFGSQAFQVGSNANETVSVSIGSARGTELGLNKLTVQANSVTTGSAAAATAGLGAITVGGAFSTATTAGDGSQFKRTGGLGVTSAITATGTSAFAVNGGLGRAEITIAFTSSTADESLDVELSAKDIAAAINRKSSESGVSADARTVMQIGGADPAGGGEVLLARGTYSFRLFSANGIGVDVAATVNDPYDLSNLANSINQTTGETGVIAIADGPSLTIINENGDNIALGNVTFAGQTSGVTSAQFDVKLMNFNATRTIAQAASFTANGTPNTLQVSGQIQLNGGASGFAVSNADLAGHNTTNDASSLDSVVALSISTAGGAQSAIKVVDGAIIAIDSLRASLGSVQNRLESTISNLQNISENAAAARSRIKDTDYAQETANLAKNQVLQQAGLSILAQANSSSQAVLSLLQG</sequence>
<dbReference type="InterPro" id="IPR042187">
    <property type="entry name" value="Flagellin_C_sub2"/>
</dbReference>
<evidence type="ECO:0000313" key="8">
    <source>
        <dbReference type="Proteomes" id="UP001239782"/>
    </source>
</evidence>
<name>A0AA51RU52_9GAMM</name>
<accession>A0AA51RU52</accession>
<dbReference type="PRINTS" id="PR00207">
    <property type="entry name" value="FLAGELLIN"/>
</dbReference>
<evidence type="ECO:0000256" key="1">
    <source>
        <dbReference type="ARBA" id="ARBA00005709"/>
    </source>
</evidence>
<reference evidence="7 8" key="1">
    <citation type="submission" date="2023-08" db="EMBL/GenBank/DDBJ databases">
        <title>Pleionea litopenaei sp. nov., isolated from stomach of juvenile Litopenaeus vannamei.</title>
        <authorList>
            <person name="Rho A.M."/>
            <person name="Hwang C.Y."/>
        </authorList>
    </citation>
    <scope>NUCLEOTIDE SEQUENCE [LARGE SCALE GENOMIC DNA]</scope>
    <source>
        <strain evidence="7 8">HL-JVS1</strain>
    </source>
</reference>